<dbReference type="Pfam" id="PF13239">
    <property type="entry name" value="2TM"/>
    <property type="match status" value="1"/>
</dbReference>
<keyword evidence="1" id="KW-0812">Transmembrane</keyword>
<feature type="transmembrane region" description="Helical" evidence="1">
    <location>
        <begin position="56"/>
        <end position="76"/>
    </location>
</feature>
<feature type="domain" description="2TM" evidence="2">
    <location>
        <begin position="11"/>
        <end position="92"/>
    </location>
</feature>
<keyword evidence="4" id="KW-1185">Reference proteome</keyword>
<dbReference type="RefSeq" id="WP_133711871.1">
    <property type="nucleotide sequence ID" value="NZ_SOAG01000005.1"/>
</dbReference>
<dbReference type="AlphaFoldDB" id="A0A4R7FA53"/>
<dbReference type="InterPro" id="IPR025698">
    <property type="entry name" value="2TM_dom"/>
</dbReference>
<reference evidence="3 4" key="1">
    <citation type="submission" date="2019-03" db="EMBL/GenBank/DDBJ databases">
        <title>Genomic Encyclopedia of Archaeal and Bacterial Type Strains, Phase II (KMG-II): from individual species to whole genera.</title>
        <authorList>
            <person name="Goeker M."/>
        </authorList>
    </citation>
    <scope>NUCLEOTIDE SEQUENCE [LARGE SCALE GENOMIC DNA]</scope>
    <source>
        <strain evidence="3 4">DSM 28213</strain>
    </source>
</reference>
<feature type="transmembrane region" description="Helical" evidence="1">
    <location>
        <begin position="23"/>
        <end position="44"/>
    </location>
</feature>
<dbReference type="Proteomes" id="UP000295215">
    <property type="component" value="Unassembled WGS sequence"/>
</dbReference>
<evidence type="ECO:0000313" key="3">
    <source>
        <dbReference type="EMBL" id="TDS64175.1"/>
    </source>
</evidence>
<organism evidence="3 4">
    <name type="scientific">Myroides indicus</name>
    <dbReference type="NCBI Taxonomy" id="1323422"/>
    <lineage>
        <taxon>Bacteria</taxon>
        <taxon>Pseudomonadati</taxon>
        <taxon>Bacteroidota</taxon>
        <taxon>Flavobacteriia</taxon>
        <taxon>Flavobacteriales</taxon>
        <taxon>Flavobacteriaceae</taxon>
        <taxon>Myroides</taxon>
    </lineage>
</organism>
<evidence type="ECO:0000313" key="4">
    <source>
        <dbReference type="Proteomes" id="UP000295215"/>
    </source>
</evidence>
<name>A0A4R7FA53_9FLAO</name>
<proteinExistence type="predicted"/>
<keyword evidence="1" id="KW-0472">Membrane</keyword>
<gene>
    <name evidence="3" type="ORF">C8P70_10524</name>
</gene>
<keyword evidence="1" id="KW-1133">Transmembrane helix</keyword>
<evidence type="ECO:0000259" key="2">
    <source>
        <dbReference type="Pfam" id="PF13239"/>
    </source>
</evidence>
<dbReference type="EMBL" id="SOAG01000005">
    <property type="protein sequence ID" value="TDS64175.1"/>
    <property type="molecule type" value="Genomic_DNA"/>
</dbReference>
<evidence type="ECO:0000256" key="1">
    <source>
        <dbReference type="SAM" id="Phobius"/>
    </source>
</evidence>
<accession>A0A4R7FA53</accession>
<sequence>MKKDESIEQYEYAKQRVKQKKMLFFHFVVFVLGSLLMFCVNTFVQDPAVSSVWWPYAIGIWSFFVFLHAVNVLIVNRFMGKKWQDRQIEILIDKQQTRIKELRASVEKDFPLVDTKRDLDQNQDHSTSGL</sequence>
<protein>
    <submittedName>
        <fullName evidence="3">2TM domain-containing protein</fullName>
    </submittedName>
</protein>
<dbReference type="OrthoDB" id="1443721at2"/>
<comment type="caution">
    <text evidence="3">The sequence shown here is derived from an EMBL/GenBank/DDBJ whole genome shotgun (WGS) entry which is preliminary data.</text>
</comment>